<protein>
    <recommendedName>
        <fullName evidence="12">UDP-N-acetylglucosamine 1-carboxyvinyltransferase</fullName>
        <ecNumber evidence="11">2.5.1.7</ecNumber>
    </recommendedName>
    <alternativeName>
        <fullName evidence="13">Enoylpyruvate transferase</fullName>
    </alternativeName>
    <alternativeName>
        <fullName evidence="14">UDP-N-acetylglucosamine enolpyruvyl transferase</fullName>
    </alternativeName>
</protein>
<evidence type="ECO:0000256" key="6">
    <source>
        <dbReference type="ARBA" id="ARBA00022960"/>
    </source>
</evidence>
<dbReference type="PANTHER" id="PTHR43783:SF1">
    <property type="entry name" value="UDP-N-ACETYLGLUCOSAMINE 1-CARBOXYVINYLTRANSFERASE"/>
    <property type="match status" value="1"/>
</dbReference>
<evidence type="ECO:0000256" key="3">
    <source>
        <dbReference type="ARBA" id="ARBA00022490"/>
    </source>
</evidence>
<dbReference type="GO" id="GO:0051301">
    <property type="term" value="P:cell division"/>
    <property type="evidence" value="ECO:0007669"/>
    <property type="project" value="UniProtKB-KW"/>
</dbReference>
<keyword evidence="6" id="KW-0133">Cell shape</keyword>
<feature type="domain" description="Enolpyruvate transferase" evidence="16">
    <location>
        <begin position="10"/>
        <end position="432"/>
    </location>
</feature>
<organism evidence="17 18">
    <name type="scientific">Candidatus Kaiserbacteria bacterium RIFCSPLOWO2_02_FULL_55_12</name>
    <dbReference type="NCBI Taxonomy" id="1798522"/>
    <lineage>
        <taxon>Bacteria</taxon>
        <taxon>Candidatus Kaiseribacteriota</taxon>
    </lineage>
</organism>
<evidence type="ECO:0000256" key="5">
    <source>
        <dbReference type="ARBA" id="ARBA00022679"/>
    </source>
</evidence>
<dbReference type="GO" id="GO:0005737">
    <property type="term" value="C:cytoplasm"/>
    <property type="evidence" value="ECO:0007669"/>
    <property type="project" value="UniProtKB-SubCell"/>
</dbReference>
<comment type="caution">
    <text evidence="17">The sequence shown here is derived from an EMBL/GenBank/DDBJ whole genome shotgun (WGS) entry which is preliminary data.</text>
</comment>
<dbReference type="Pfam" id="PF00275">
    <property type="entry name" value="EPSP_synthase"/>
    <property type="match status" value="1"/>
</dbReference>
<dbReference type="GO" id="GO:0008760">
    <property type="term" value="F:UDP-N-acetylglucosamine 1-carboxyvinyltransferase activity"/>
    <property type="evidence" value="ECO:0007669"/>
    <property type="project" value="UniProtKB-EC"/>
</dbReference>
<comment type="pathway">
    <text evidence="2">Cell wall biogenesis; peptidoglycan biosynthesis.</text>
</comment>
<evidence type="ECO:0000256" key="9">
    <source>
        <dbReference type="ARBA" id="ARBA00023316"/>
    </source>
</evidence>
<keyword evidence="9" id="KW-0961">Cell wall biogenesis/degradation</keyword>
<reference evidence="17 18" key="1">
    <citation type="journal article" date="2016" name="Nat. Commun.">
        <title>Thousands of microbial genomes shed light on interconnected biogeochemical processes in an aquifer system.</title>
        <authorList>
            <person name="Anantharaman K."/>
            <person name="Brown C.T."/>
            <person name="Hug L.A."/>
            <person name="Sharon I."/>
            <person name="Castelle C.J."/>
            <person name="Probst A.J."/>
            <person name="Thomas B.C."/>
            <person name="Singh A."/>
            <person name="Wilkins M.J."/>
            <person name="Karaoz U."/>
            <person name="Brodie E.L."/>
            <person name="Williams K.H."/>
            <person name="Hubbard S.S."/>
            <person name="Banfield J.F."/>
        </authorList>
    </citation>
    <scope>NUCLEOTIDE SEQUENCE [LARGE SCALE GENOMIC DNA]</scope>
</reference>
<name>A0A1F6F1V1_9BACT</name>
<comment type="catalytic activity">
    <reaction evidence="15">
        <text>phosphoenolpyruvate + UDP-N-acetyl-alpha-D-glucosamine = UDP-N-acetyl-3-O-(1-carboxyvinyl)-alpha-D-glucosamine + phosphate</text>
        <dbReference type="Rhea" id="RHEA:18681"/>
        <dbReference type="ChEBI" id="CHEBI:43474"/>
        <dbReference type="ChEBI" id="CHEBI:57705"/>
        <dbReference type="ChEBI" id="CHEBI:58702"/>
        <dbReference type="ChEBI" id="CHEBI:68483"/>
        <dbReference type="EC" id="2.5.1.7"/>
    </reaction>
</comment>
<dbReference type="GO" id="GO:0008360">
    <property type="term" value="P:regulation of cell shape"/>
    <property type="evidence" value="ECO:0007669"/>
    <property type="project" value="UniProtKB-KW"/>
</dbReference>
<evidence type="ECO:0000256" key="2">
    <source>
        <dbReference type="ARBA" id="ARBA00004752"/>
    </source>
</evidence>
<keyword evidence="7" id="KW-0573">Peptidoglycan synthesis</keyword>
<dbReference type="GO" id="GO:0071555">
    <property type="term" value="P:cell wall organization"/>
    <property type="evidence" value="ECO:0007669"/>
    <property type="project" value="UniProtKB-KW"/>
</dbReference>
<sequence>MQGEMNFIIEGGKQLSGRVETSRSKNGAVALLAASLLNRGRTTLLNVPKIEEVNRLIEVLRSIGVSVEWFTPSGVEGNGSSVIIEPPEKISLDTIDTAAAAKTRSILMFIGPLLHLFKEFELPQSGGCTLGTRSVRPHLMALEKFGVTIETRSESYRITHAGLHEAEIILYESSDTATINALLAAARIAGTSVIKYASANYQVQEVCGYLRELGVSIEGIGSTTLTIHGVPEIIEDVSYSVAEDPTDAMFFISAAAVTGSAITIANAPIEFLEVELFILEKMGLKFELSETKLSENGITKLKDISIEASELTVFPEKIHARPYPGLNIDNLPFFAVIATQAKGATLIHDWVYEKRAIYYTELDRLGAVTNLHDPHRISITGPTKLKAAEVICPPALRPATIILVGMLAAKGRSVLRNVYSINRGYEDIVHRLQLLGASIEATN</sequence>
<dbReference type="EC" id="2.5.1.7" evidence="11"/>
<dbReference type="Gene3D" id="3.65.10.10">
    <property type="entry name" value="Enolpyruvate transferase domain"/>
    <property type="match status" value="2"/>
</dbReference>
<keyword evidence="3" id="KW-0963">Cytoplasm</keyword>
<evidence type="ECO:0000259" key="16">
    <source>
        <dbReference type="Pfam" id="PF00275"/>
    </source>
</evidence>
<accession>A0A1F6F1V1</accession>
<evidence type="ECO:0000313" key="17">
    <source>
        <dbReference type="EMBL" id="OGG79842.1"/>
    </source>
</evidence>
<dbReference type="Proteomes" id="UP000178919">
    <property type="component" value="Unassembled WGS sequence"/>
</dbReference>
<comment type="subcellular location">
    <subcellularLocation>
        <location evidence="1">Cytoplasm</location>
    </subcellularLocation>
</comment>
<comment type="similarity">
    <text evidence="10">Belongs to the EPSP synthase family. MurA subfamily.</text>
</comment>
<dbReference type="AlphaFoldDB" id="A0A1F6F1V1"/>
<dbReference type="InterPro" id="IPR036968">
    <property type="entry name" value="Enolpyruvate_Tfrase_sf"/>
</dbReference>
<evidence type="ECO:0000256" key="15">
    <source>
        <dbReference type="ARBA" id="ARBA00047527"/>
    </source>
</evidence>
<evidence type="ECO:0000256" key="14">
    <source>
        <dbReference type="ARBA" id="ARBA00042842"/>
    </source>
</evidence>
<evidence type="ECO:0000256" key="8">
    <source>
        <dbReference type="ARBA" id="ARBA00023306"/>
    </source>
</evidence>
<evidence type="ECO:0000313" key="18">
    <source>
        <dbReference type="Proteomes" id="UP000178919"/>
    </source>
</evidence>
<evidence type="ECO:0000256" key="7">
    <source>
        <dbReference type="ARBA" id="ARBA00022984"/>
    </source>
</evidence>
<evidence type="ECO:0000256" key="4">
    <source>
        <dbReference type="ARBA" id="ARBA00022618"/>
    </source>
</evidence>
<evidence type="ECO:0000256" key="10">
    <source>
        <dbReference type="ARBA" id="ARBA00038367"/>
    </source>
</evidence>
<keyword evidence="5 17" id="KW-0808">Transferase</keyword>
<dbReference type="EMBL" id="MFMJ01000007">
    <property type="protein sequence ID" value="OGG79842.1"/>
    <property type="molecule type" value="Genomic_DNA"/>
</dbReference>
<evidence type="ECO:0000256" key="11">
    <source>
        <dbReference type="ARBA" id="ARBA00039108"/>
    </source>
</evidence>
<evidence type="ECO:0000256" key="12">
    <source>
        <dbReference type="ARBA" id="ARBA00039754"/>
    </source>
</evidence>
<proteinExistence type="inferred from homology"/>
<dbReference type="GO" id="GO:0009252">
    <property type="term" value="P:peptidoglycan biosynthetic process"/>
    <property type="evidence" value="ECO:0007669"/>
    <property type="project" value="UniProtKB-KW"/>
</dbReference>
<evidence type="ECO:0000256" key="1">
    <source>
        <dbReference type="ARBA" id="ARBA00004496"/>
    </source>
</evidence>
<gene>
    <name evidence="17" type="ORF">A3J11_01935</name>
</gene>
<dbReference type="NCBIfam" id="NF006873">
    <property type="entry name" value="PRK09369.1"/>
    <property type="match status" value="1"/>
</dbReference>
<dbReference type="SUPFAM" id="SSF55205">
    <property type="entry name" value="EPT/RTPC-like"/>
    <property type="match status" value="1"/>
</dbReference>
<dbReference type="PANTHER" id="PTHR43783">
    <property type="entry name" value="UDP-N-ACETYLGLUCOSAMINE 1-CARBOXYVINYLTRANSFERASE"/>
    <property type="match status" value="1"/>
</dbReference>
<dbReference type="InterPro" id="IPR050068">
    <property type="entry name" value="MurA_subfamily"/>
</dbReference>
<dbReference type="InterPro" id="IPR001986">
    <property type="entry name" value="Enolpyruvate_Tfrase_dom"/>
</dbReference>
<dbReference type="InterPro" id="IPR013792">
    <property type="entry name" value="RNA3'P_cycl/enolpyr_Trfase_a/b"/>
</dbReference>
<evidence type="ECO:0000256" key="13">
    <source>
        <dbReference type="ARBA" id="ARBA00042443"/>
    </source>
</evidence>
<keyword evidence="8" id="KW-0131">Cell cycle</keyword>
<keyword evidence="4" id="KW-0132">Cell division</keyword>